<dbReference type="EMBL" id="KV417489">
    <property type="protein sequence ID" value="KZP31597.1"/>
    <property type="molecule type" value="Genomic_DNA"/>
</dbReference>
<evidence type="ECO:0000256" key="1">
    <source>
        <dbReference type="SAM" id="MobiDB-lite"/>
    </source>
</evidence>
<protein>
    <recommendedName>
        <fullName evidence="4">NAD(P)-binding protein</fullName>
    </recommendedName>
</protein>
<evidence type="ECO:0000313" key="3">
    <source>
        <dbReference type="Proteomes" id="UP000076532"/>
    </source>
</evidence>
<accession>A0A166UDV4</accession>
<dbReference type="InterPro" id="IPR036291">
    <property type="entry name" value="NAD(P)-bd_dom_sf"/>
</dbReference>
<evidence type="ECO:0000313" key="2">
    <source>
        <dbReference type="EMBL" id="KZP31597.1"/>
    </source>
</evidence>
<sequence>MVVQHTFSPPGQRVIHFAWPVSTMKRCSSPEDQSYHLHLLLCCTVHSPGGGNSGIGTQTVAVLRSKGAKVYLASPSGDKSNKAVEENHTSYPNATNGQIEFRIINTASAGAAQAPKTGVPLTDATVGAQSRKLAGTAKSPISTCRDILRSATRRSGASRNT</sequence>
<dbReference type="SUPFAM" id="SSF51735">
    <property type="entry name" value="NAD(P)-binding Rossmann-fold domains"/>
    <property type="match status" value="1"/>
</dbReference>
<name>A0A166UDV4_9AGAM</name>
<dbReference type="OrthoDB" id="191139at2759"/>
<dbReference type="Proteomes" id="UP000076532">
    <property type="component" value="Unassembled WGS sequence"/>
</dbReference>
<dbReference type="STRING" id="436010.A0A166UDV4"/>
<feature type="region of interest" description="Disordered" evidence="1">
    <location>
        <begin position="74"/>
        <end position="93"/>
    </location>
</feature>
<gene>
    <name evidence="2" type="ORF">FIBSPDRAFT_925817</name>
</gene>
<dbReference type="AlphaFoldDB" id="A0A166UDV4"/>
<keyword evidence="3" id="KW-1185">Reference proteome</keyword>
<feature type="compositionally biased region" description="Basic and acidic residues" evidence="1">
    <location>
        <begin position="79"/>
        <end position="88"/>
    </location>
</feature>
<proteinExistence type="predicted"/>
<dbReference type="Gene3D" id="3.40.50.720">
    <property type="entry name" value="NAD(P)-binding Rossmann-like Domain"/>
    <property type="match status" value="1"/>
</dbReference>
<evidence type="ECO:0008006" key="4">
    <source>
        <dbReference type="Google" id="ProtNLM"/>
    </source>
</evidence>
<reference evidence="2 3" key="1">
    <citation type="journal article" date="2016" name="Mol. Biol. Evol.">
        <title>Comparative Genomics of Early-Diverging Mushroom-Forming Fungi Provides Insights into the Origins of Lignocellulose Decay Capabilities.</title>
        <authorList>
            <person name="Nagy L.G."/>
            <person name="Riley R."/>
            <person name="Tritt A."/>
            <person name="Adam C."/>
            <person name="Daum C."/>
            <person name="Floudas D."/>
            <person name="Sun H."/>
            <person name="Yadav J.S."/>
            <person name="Pangilinan J."/>
            <person name="Larsson K.H."/>
            <person name="Matsuura K."/>
            <person name="Barry K."/>
            <person name="Labutti K."/>
            <person name="Kuo R."/>
            <person name="Ohm R.A."/>
            <person name="Bhattacharya S.S."/>
            <person name="Shirouzu T."/>
            <person name="Yoshinaga Y."/>
            <person name="Martin F.M."/>
            <person name="Grigoriev I.V."/>
            <person name="Hibbett D.S."/>
        </authorList>
    </citation>
    <scope>NUCLEOTIDE SEQUENCE [LARGE SCALE GENOMIC DNA]</scope>
    <source>
        <strain evidence="2 3">CBS 109695</strain>
    </source>
</reference>
<organism evidence="2 3">
    <name type="scientific">Athelia psychrophila</name>
    <dbReference type="NCBI Taxonomy" id="1759441"/>
    <lineage>
        <taxon>Eukaryota</taxon>
        <taxon>Fungi</taxon>
        <taxon>Dikarya</taxon>
        <taxon>Basidiomycota</taxon>
        <taxon>Agaricomycotina</taxon>
        <taxon>Agaricomycetes</taxon>
        <taxon>Agaricomycetidae</taxon>
        <taxon>Atheliales</taxon>
        <taxon>Atheliaceae</taxon>
        <taxon>Athelia</taxon>
    </lineage>
</organism>